<dbReference type="Proteomes" id="UP000006078">
    <property type="component" value="Unassembled WGS sequence"/>
</dbReference>
<dbReference type="STRING" id="29321.AAV33_05095"/>
<dbReference type="InterPro" id="IPR015797">
    <property type="entry name" value="NUDIX_hydrolase-like_dom_sf"/>
</dbReference>
<keyword evidence="6" id="KW-1185">Reference proteome</keyword>
<dbReference type="RefSeq" id="WP_004600480.1">
    <property type="nucleotide sequence ID" value="NZ_HF541866.1"/>
</dbReference>
<dbReference type="OrthoDB" id="9806150at2"/>
<reference evidence="5 6" key="2">
    <citation type="submission" date="2012-08" db="EMBL/GenBank/DDBJ databases">
        <title>The Genome Sequence of Turicella otitidis ATCC 51513.</title>
        <authorList>
            <consortium name="The Broad Institute Genome Sequencing Platform"/>
            <person name="Earl A."/>
            <person name="Ward D."/>
            <person name="Feldgarden M."/>
            <person name="Gevers D."/>
            <person name="Huys G."/>
            <person name="Walker B."/>
            <person name="Young S.K."/>
            <person name="Zeng Q."/>
            <person name="Gargeya S."/>
            <person name="Fitzgerald M."/>
            <person name="Haas B."/>
            <person name="Abouelleil A."/>
            <person name="Alvarado L."/>
            <person name="Arachchi H.M."/>
            <person name="Berlin A.M."/>
            <person name="Chapman S.B."/>
            <person name="Goldberg J."/>
            <person name="Griggs A."/>
            <person name="Gujja S."/>
            <person name="Hansen M."/>
            <person name="Howarth C."/>
            <person name="Imamovic A."/>
            <person name="Larimer J."/>
            <person name="McCowen C."/>
            <person name="Montmayeur A."/>
            <person name="Murphy C."/>
            <person name="Neiman D."/>
            <person name="Pearson M."/>
            <person name="Priest M."/>
            <person name="Roberts A."/>
            <person name="Saif S."/>
            <person name="Shea T."/>
            <person name="Sisk P."/>
            <person name="Sykes S."/>
            <person name="Wortman J."/>
            <person name="Nusbaum C."/>
            <person name="Birren B."/>
        </authorList>
    </citation>
    <scope>NUCLEOTIDE SEQUENCE [LARGE SCALE GENOMIC DNA]</scope>
    <source>
        <strain evidence="5 6">ATCC 51513</strain>
    </source>
</reference>
<evidence type="ECO:0000259" key="3">
    <source>
        <dbReference type="PROSITE" id="PS51462"/>
    </source>
</evidence>
<dbReference type="GO" id="GO:0016787">
    <property type="term" value="F:hydrolase activity"/>
    <property type="evidence" value="ECO:0007669"/>
    <property type="project" value="UniProtKB-KW"/>
</dbReference>
<dbReference type="Pfam" id="PF00293">
    <property type="entry name" value="NUDIX"/>
    <property type="match status" value="1"/>
</dbReference>
<feature type="domain" description="Nudix hydrolase" evidence="3">
    <location>
        <begin position="39"/>
        <end position="171"/>
    </location>
</feature>
<protein>
    <recommendedName>
        <fullName evidence="3">Nudix hydrolase domain-containing protein</fullName>
    </recommendedName>
</protein>
<evidence type="ECO:0000313" key="4">
    <source>
        <dbReference type="EMBL" id="CCI83624.1"/>
    </source>
</evidence>
<evidence type="ECO:0000313" key="7">
    <source>
        <dbReference type="Proteomes" id="UP000011016"/>
    </source>
</evidence>
<dbReference type="PANTHER" id="PTHR11839">
    <property type="entry name" value="UDP/ADP-SUGAR PYROPHOSPHATASE"/>
    <property type="match status" value="1"/>
</dbReference>
<dbReference type="GO" id="GO:0005829">
    <property type="term" value="C:cytosol"/>
    <property type="evidence" value="ECO:0007669"/>
    <property type="project" value="TreeGrafter"/>
</dbReference>
<dbReference type="EMBL" id="AHAE01000032">
    <property type="protein sequence ID" value="EJZ82365.1"/>
    <property type="molecule type" value="Genomic_DNA"/>
</dbReference>
<evidence type="ECO:0000256" key="1">
    <source>
        <dbReference type="ARBA" id="ARBA00022801"/>
    </source>
</evidence>
<keyword evidence="1" id="KW-0378">Hydrolase</keyword>
<dbReference type="Gene3D" id="3.90.79.10">
    <property type="entry name" value="Nucleoside Triphosphate Pyrophosphohydrolase"/>
    <property type="match status" value="1"/>
</dbReference>
<dbReference type="eggNOG" id="COG0494">
    <property type="taxonomic scope" value="Bacteria"/>
</dbReference>
<gene>
    <name evidence="4" type="ORF">BN46_0894</name>
    <name evidence="5" type="ORF">HMPREF9719_00590</name>
</gene>
<dbReference type="AlphaFoldDB" id="I7LC40"/>
<name>I7LC40_9CORY</name>
<dbReference type="SUPFAM" id="SSF55811">
    <property type="entry name" value="Nudix"/>
    <property type="match status" value="1"/>
</dbReference>
<evidence type="ECO:0000313" key="5">
    <source>
        <dbReference type="EMBL" id="EJZ82365.1"/>
    </source>
</evidence>
<dbReference type="PROSITE" id="PS51462">
    <property type="entry name" value="NUDIX"/>
    <property type="match status" value="1"/>
</dbReference>
<organism evidence="4 7">
    <name type="scientific">Corynebacterium otitidis ATCC 51513</name>
    <dbReference type="NCBI Taxonomy" id="883169"/>
    <lineage>
        <taxon>Bacteria</taxon>
        <taxon>Bacillati</taxon>
        <taxon>Actinomycetota</taxon>
        <taxon>Actinomycetes</taxon>
        <taxon>Mycobacteriales</taxon>
        <taxon>Corynebacteriaceae</taxon>
        <taxon>Corynebacterium</taxon>
    </lineage>
</organism>
<dbReference type="PANTHER" id="PTHR11839:SF31">
    <property type="entry name" value="ADP-RIBOSE PYROPHOSPHATASE"/>
    <property type="match status" value="1"/>
</dbReference>
<dbReference type="GO" id="GO:0006753">
    <property type="term" value="P:nucleoside phosphate metabolic process"/>
    <property type="evidence" value="ECO:0007669"/>
    <property type="project" value="TreeGrafter"/>
</dbReference>
<sequence length="218" mass="23920">MSHTFEVTSSRILLEAPIIAVRSDEVTMPGGGSATREVVEHFGATAIAAVDDDGRVAMVRQYRHTVGRRLWELPAGLLDVAGEDPLDCARRELVEEAGLKAESWGLLLDLVPSPGYGAETIRVFLARGLRPTERPEAAEEEADMELEFWDLDEAVNAALDGRVVNSIAVAGLFAAREVLSGRREPRSTDEPFDLRPEALARRRRAAGVEPDMKRIDHP</sequence>
<dbReference type="EMBL" id="CAJZ01000121">
    <property type="protein sequence ID" value="CCI83624.1"/>
    <property type="molecule type" value="Genomic_DNA"/>
</dbReference>
<evidence type="ECO:0000313" key="6">
    <source>
        <dbReference type="Proteomes" id="UP000006078"/>
    </source>
</evidence>
<dbReference type="Proteomes" id="UP000011016">
    <property type="component" value="Unassembled WGS sequence"/>
</dbReference>
<reference evidence="4 7" key="1">
    <citation type="journal article" date="2012" name="J. Bacteriol.">
        <title>Draft Genome Sequence of Turicella otitidis ATCC 51513, Isolated from Middle Ear Fluid from a Child with Otitis Media.</title>
        <authorList>
            <person name="Brinkrolf K."/>
            <person name="Schneider J."/>
            <person name="Knecht M."/>
            <person name="Ruckert C."/>
            <person name="Tauch A."/>
        </authorList>
    </citation>
    <scope>NUCLEOTIDE SEQUENCE [LARGE SCALE GENOMIC DNA]</scope>
    <source>
        <strain evidence="4 7">ATCC 51513</strain>
    </source>
</reference>
<proteinExistence type="predicted"/>
<dbReference type="InterPro" id="IPR000086">
    <property type="entry name" value="NUDIX_hydrolase_dom"/>
</dbReference>
<dbReference type="CDD" id="cd24158">
    <property type="entry name" value="NUDIX_ADPRase_Rv1700"/>
    <property type="match status" value="1"/>
</dbReference>
<accession>I7LC40</accession>
<comment type="caution">
    <text evidence="4">The sequence shown here is derived from an EMBL/GenBank/DDBJ whole genome shotgun (WGS) entry which is preliminary data.</text>
</comment>
<dbReference type="PATRIC" id="fig|883169.3.peg.561"/>
<feature type="region of interest" description="Disordered" evidence="2">
    <location>
        <begin position="182"/>
        <end position="218"/>
    </location>
</feature>
<feature type="compositionally biased region" description="Basic and acidic residues" evidence="2">
    <location>
        <begin position="182"/>
        <end position="200"/>
    </location>
</feature>
<evidence type="ECO:0000256" key="2">
    <source>
        <dbReference type="SAM" id="MobiDB-lite"/>
    </source>
</evidence>
<dbReference type="GO" id="GO:0019693">
    <property type="term" value="P:ribose phosphate metabolic process"/>
    <property type="evidence" value="ECO:0007669"/>
    <property type="project" value="TreeGrafter"/>
</dbReference>
<dbReference type="HOGENOM" id="CLU_062658_5_0_11"/>